<comment type="caution">
    <text evidence="1">The sequence shown here is derived from an EMBL/GenBank/DDBJ whole genome shotgun (WGS) entry which is preliminary data.</text>
</comment>
<evidence type="ECO:0000313" key="2">
    <source>
        <dbReference type="Proteomes" id="UP001446871"/>
    </source>
</evidence>
<organism evidence="1 2">
    <name type="scientific">Apiospora saccharicola</name>
    <dbReference type="NCBI Taxonomy" id="335842"/>
    <lineage>
        <taxon>Eukaryota</taxon>
        <taxon>Fungi</taxon>
        <taxon>Dikarya</taxon>
        <taxon>Ascomycota</taxon>
        <taxon>Pezizomycotina</taxon>
        <taxon>Sordariomycetes</taxon>
        <taxon>Xylariomycetidae</taxon>
        <taxon>Amphisphaeriales</taxon>
        <taxon>Apiosporaceae</taxon>
        <taxon>Apiospora</taxon>
    </lineage>
</organism>
<reference evidence="1 2" key="1">
    <citation type="submission" date="2023-01" db="EMBL/GenBank/DDBJ databases">
        <title>Analysis of 21 Apiospora genomes using comparative genomics revels a genus with tremendous synthesis potential of carbohydrate active enzymes and secondary metabolites.</title>
        <authorList>
            <person name="Sorensen T."/>
        </authorList>
    </citation>
    <scope>NUCLEOTIDE SEQUENCE [LARGE SCALE GENOMIC DNA]</scope>
    <source>
        <strain evidence="1 2">CBS 83171</strain>
    </source>
</reference>
<dbReference type="EMBL" id="JAQQWM010000009">
    <property type="protein sequence ID" value="KAK8047667.1"/>
    <property type="molecule type" value="Genomic_DNA"/>
</dbReference>
<proteinExistence type="predicted"/>
<keyword evidence="2" id="KW-1185">Reference proteome</keyword>
<protein>
    <submittedName>
        <fullName evidence="1">Uncharacterized protein</fullName>
    </submittedName>
</protein>
<accession>A0ABR1TM70</accession>
<name>A0ABR1TM70_9PEZI</name>
<dbReference type="Proteomes" id="UP001446871">
    <property type="component" value="Unassembled WGS sequence"/>
</dbReference>
<sequence>MLSKLHDYEKNCDAIRNDAKLVYQSELQDFKLQAVRDDDKLRPAQCSMAMRKTASQLHGS</sequence>
<evidence type="ECO:0000313" key="1">
    <source>
        <dbReference type="EMBL" id="KAK8047667.1"/>
    </source>
</evidence>
<gene>
    <name evidence="1" type="ORF">PG996_015731</name>
</gene>